<evidence type="ECO:0000313" key="3">
    <source>
        <dbReference type="Proteomes" id="UP000612055"/>
    </source>
</evidence>
<proteinExistence type="predicted"/>
<feature type="region of interest" description="Disordered" evidence="1">
    <location>
        <begin position="96"/>
        <end position="224"/>
    </location>
</feature>
<dbReference type="Proteomes" id="UP000612055">
    <property type="component" value="Unassembled WGS sequence"/>
</dbReference>
<evidence type="ECO:0000256" key="1">
    <source>
        <dbReference type="SAM" id="MobiDB-lite"/>
    </source>
</evidence>
<feature type="compositionally biased region" description="Basic and acidic residues" evidence="1">
    <location>
        <begin position="114"/>
        <end position="129"/>
    </location>
</feature>
<name>A0A835XTB4_9CHLO</name>
<comment type="caution">
    <text evidence="2">The sequence shown here is derived from an EMBL/GenBank/DDBJ whole genome shotgun (WGS) entry which is preliminary data.</text>
</comment>
<evidence type="ECO:0000313" key="2">
    <source>
        <dbReference type="EMBL" id="KAG2486530.1"/>
    </source>
</evidence>
<accession>A0A835XTB4</accession>
<gene>
    <name evidence="2" type="ORF">HYH03_014831</name>
</gene>
<feature type="compositionally biased region" description="Basic and acidic residues" evidence="1">
    <location>
        <begin position="208"/>
        <end position="219"/>
    </location>
</feature>
<dbReference type="AlphaFoldDB" id="A0A835XTB4"/>
<dbReference type="OrthoDB" id="551328at2759"/>
<protein>
    <submittedName>
        <fullName evidence="2">Uncharacterized protein</fullName>
    </submittedName>
</protein>
<keyword evidence="3" id="KW-1185">Reference proteome</keyword>
<organism evidence="2 3">
    <name type="scientific">Edaphochlamys debaryana</name>
    <dbReference type="NCBI Taxonomy" id="47281"/>
    <lineage>
        <taxon>Eukaryota</taxon>
        <taxon>Viridiplantae</taxon>
        <taxon>Chlorophyta</taxon>
        <taxon>core chlorophytes</taxon>
        <taxon>Chlorophyceae</taxon>
        <taxon>CS clade</taxon>
        <taxon>Chlamydomonadales</taxon>
        <taxon>Chlamydomonadales incertae sedis</taxon>
        <taxon>Edaphochlamys</taxon>
    </lineage>
</organism>
<sequence length="279" mass="30058">MQASRVRPQPKALRAATACVRPSRAVAVRVQAQAQPIRATAAALLSAVTLGLSVPAFDPTTLMLQPAHAEEEVAEEELTPYQRRMREFEKRREMLRQAREAAEAKNSFSPAAAEDQKADEEAAAERRNALGDVKGAASTYESNTRYRSFGFSAPTPEPAPEVAAPAPAPEPAPARPSFFSAPRQEAPKPEPVVEVKKAAPAPPPAPAKKAEPKKEEPASKKRRGPLPLWLAELMVMGSFAGVFVATTKYEAETKKVLALAGTKAKELYFQAEKALAAQK</sequence>
<reference evidence="2" key="1">
    <citation type="journal article" date="2020" name="bioRxiv">
        <title>Comparative genomics of Chlamydomonas.</title>
        <authorList>
            <person name="Craig R.J."/>
            <person name="Hasan A.R."/>
            <person name="Ness R.W."/>
            <person name="Keightley P.D."/>
        </authorList>
    </citation>
    <scope>NUCLEOTIDE SEQUENCE</scope>
    <source>
        <strain evidence="2">CCAP 11/70</strain>
    </source>
</reference>
<feature type="compositionally biased region" description="Basic and acidic residues" evidence="1">
    <location>
        <begin position="185"/>
        <end position="197"/>
    </location>
</feature>
<dbReference type="EMBL" id="JAEHOE010000111">
    <property type="protein sequence ID" value="KAG2486530.1"/>
    <property type="molecule type" value="Genomic_DNA"/>
</dbReference>